<evidence type="ECO:0000313" key="2">
    <source>
        <dbReference type="EMBL" id="ODQ77291.1"/>
    </source>
</evidence>
<sequence length="589" mass="66188">MKQSQPTPQNPFPRPPNPQQSTGYGYGYPQRQRYHYENPYNPYAGARQDLYARQDPFDQAYFKARQEEKRQTEQEFQQRQQHHAQKKQEFQQQHQRNFQQKFYEVPKQQKSAYQQFYATNNVRSEEKENPPKASVSSPKVQKMKSTNDDKWTRSKTGYAFQSGEKTPVERPATTSSPIDKPGSKTDPKASPSNVKEVKQEATTRTTRSKSSAKPASSPKSDTTSMASSSPHESPGNDPDDPIVVDPDEEDDQPDTTLDEFEDADDFDDESELLSANEEEKSDDAPNSESSKEPPKAPQFAFAKFSQSHLIPGDFTIKNSGGFGAAKPTAASIFHARPMKLRKDARRRVQSPPRATGPAARPPTKSRRANRSHIEAELKAEPIVVEDETETEETQKSQTPASTLGPKKGVHMEEVPDAEMEDVAPKMRDTAFTFDMKVPPFTQTDGNFDMHDVGASLGGPERPKQRPGLNKPEFVQAGSGKAELLSAPVNTRPGISFQIPRPQHKPPTNPFGPQKSPFSVFDEHSATREILHYPIPTVPAVLSAPSISEFESYSQRFKNYTEEFFQYREVVGNYLEQRRLADAKNGSALF</sequence>
<feature type="compositionally biased region" description="Pro residues" evidence="1">
    <location>
        <begin position="8"/>
        <end position="18"/>
    </location>
</feature>
<reference evidence="3" key="1">
    <citation type="submission" date="2016-05" db="EMBL/GenBank/DDBJ databases">
        <title>Comparative genomics of biotechnologically important yeasts.</title>
        <authorList>
            <consortium name="DOE Joint Genome Institute"/>
            <person name="Riley R."/>
            <person name="Haridas S."/>
            <person name="Wolfe K.H."/>
            <person name="Lopes M.R."/>
            <person name="Hittinger C.T."/>
            <person name="Goker M."/>
            <person name="Salamov A."/>
            <person name="Wisecaver J."/>
            <person name="Long T.M."/>
            <person name="Aerts A.L."/>
            <person name="Barry K."/>
            <person name="Choi C."/>
            <person name="Clum A."/>
            <person name="Coughlan A.Y."/>
            <person name="Deshpande S."/>
            <person name="Douglass A.P."/>
            <person name="Hanson S.J."/>
            <person name="Klenk H.-P."/>
            <person name="Labutti K."/>
            <person name="Lapidus A."/>
            <person name="Lindquist E."/>
            <person name="Lipzen A."/>
            <person name="Meier-Kolthoff J.P."/>
            <person name="Ohm R.A."/>
            <person name="Otillar R.P."/>
            <person name="Pangilinan J."/>
            <person name="Peng Y."/>
            <person name="Rokas A."/>
            <person name="Rosa C.A."/>
            <person name="Scheuner C."/>
            <person name="Sibirny A.A."/>
            <person name="Slot J.C."/>
            <person name="Stielow J.B."/>
            <person name="Sun H."/>
            <person name="Kurtzman C.P."/>
            <person name="Blackwell M."/>
            <person name="Grigoriev I.V."/>
            <person name="Jeffries T.W."/>
        </authorList>
    </citation>
    <scope>NUCLEOTIDE SEQUENCE [LARGE SCALE GENOMIC DNA]</scope>
    <source>
        <strain evidence="3">NRRL Y-12698</strain>
    </source>
</reference>
<feature type="compositionally biased region" description="Low complexity" evidence="1">
    <location>
        <begin position="202"/>
        <end position="220"/>
    </location>
</feature>
<feature type="compositionally biased region" description="Basic residues" evidence="1">
    <location>
        <begin position="336"/>
        <end position="348"/>
    </location>
</feature>
<feature type="region of interest" description="Disordered" evidence="1">
    <location>
        <begin position="1"/>
        <end position="47"/>
    </location>
</feature>
<gene>
    <name evidence="2" type="ORF">BABINDRAFT_163564</name>
</gene>
<feature type="compositionally biased region" description="Low complexity" evidence="1">
    <location>
        <begin position="351"/>
        <end position="362"/>
    </location>
</feature>
<organism evidence="2 3">
    <name type="scientific">Babjeviella inositovora NRRL Y-12698</name>
    <dbReference type="NCBI Taxonomy" id="984486"/>
    <lineage>
        <taxon>Eukaryota</taxon>
        <taxon>Fungi</taxon>
        <taxon>Dikarya</taxon>
        <taxon>Ascomycota</taxon>
        <taxon>Saccharomycotina</taxon>
        <taxon>Pichiomycetes</taxon>
        <taxon>Serinales incertae sedis</taxon>
        <taxon>Babjeviella</taxon>
    </lineage>
</organism>
<proteinExistence type="predicted"/>
<feature type="region of interest" description="Disordered" evidence="1">
    <location>
        <begin position="330"/>
        <end position="412"/>
    </location>
</feature>
<name>A0A1E3QHW6_9ASCO</name>
<dbReference type="GeneID" id="30147835"/>
<keyword evidence="3" id="KW-1185">Reference proteome</keyword>
<accession>A0A1E3QHW6</accession>
<dbReference type="EMBL" id="KV454441">
    <property type="protein sequence ID" value="ODQ77291.1"/>
    <property type="molecule type" value="Genomic_DNA"/>
</dbReference>
<feature type="compositionally biased region" description="Basic and acidic residues" evidence="1">
    <location>
        <begin position="64"/>
        <end position="73"/>
    </location>
</feature>
<dbReference type="AlphaFoldDB" id="A0A1E3QHW6"/>
<feature type="compositionally biased region" description="Acidic residues" evidence="1">
    <location>
        <begin position="237"/>
        <end position="271"/>
    </location>
</feature>
<evidence type="ECO:0000256" key="1">
    <source>
        <dbReference type="SAM" id="MobiDB-lite"/>
    </source>
</evidence>
<dbReference type="Proteomes" id="UP000094336">
    <property type="component" value="Unassembled WGS sequence"/>
</dbReference>
<feature type="region of interest" description="Disordered" evidence="1">
    <location>
        <begin position="491"/>
        <end position="515"/>
    </location>
</feature>
<protein>
    <submittedName>
        <fullName evidence="2">Uncharacterized protein</fullName>
    </submittedName>
</protein>
<dbReference type="RefSeq" id="XP_018982619.1">
    <property type="nucleotide sequence ID" value="XM_019129982.1"/>
</dbReference>
<feature type="region of interest" description="Disordered" evidence="1">
    <location>
        <begin position="64"/>
        <end position="299"/>
    </location>
</feature>
<evidence type="ECO:0000313" key="3">
    <source>
        <dbReference type="Proteomes" id="UP000094336"/>
    </source>
</evidence>
<feature type="compositionally biased region" description="Low complexity" evidence="1">
    <location>
        <begin position="90"/>
        <end position="102"/>
    </location>
</feature>
<feature type="compositionally biased region" description="Polar residues" evidence="1">
    <location>
        <begin position="108"/>
        <end position="122"/>
    </location>
</feature>
<feature type="non-terminal residue" evidence="2">
    <location>
        <position position="589"/>
    </location>
</feature>
<feature type="compositionally biased region" description="Polar residues" evidence="1">
    <location>
        <begin position="221"/>
        <end position="231"/>
    </location>
</feature>